<dbReference type="InterPro" id="IPR000713">
    <property type="entry name" value="Mur_ligase_N"/>
</dbReference>
<evidence type="ECO:0000256" key="6">
    <source>
        <dbReference type="ARBA" id="ARBA00022960"/>
    </source>
</evidence>
<comment type="caution">
    <text evidence="15">The sequence shown here is derived from an EMBL/GenBank/DDBJ whole genome shotgun (WGS) entry which is preliminary data.</text>
</comment>
<dbReference type="PANTHER" id="PTHR43024:SF1">
    <property type="entry name" value="UDP-N-ACETYLMURAMOYL-TRIPEPTIDE--D-ALANYL-D-ALANINE LIGASE"/>
    <property type="match status" value="1"/>
</dbReference>
<dbReference type="EMBL" id="JBHSMT010000031">
    <property type="protein sequence ID" value="MFC5476498.1"/>
    <property type="molecule type" value="Genomic_DNA"/>
</dbReference>
<feature type="domain" description="Mur ligase C-terminal" evidence="13">
    <location>
        <begin position="336"/>
        <end position="453"/>
    </location>
</feature>
<evidence type="ECO:0000259" key="14">
    <source>
        <dbReference type="Pfam" id="PF08245"/>
    </source>
</evidence>
<evidence type="ECO:0000256" key="9">
    <source>
        <dbReference type="ARBA" id="ARBA00023316"/>
    </source>
</evidence>
<evidence type="ECO:0000256" key="11">
    <source>
        <dbReference type="RuleBase" id="RU004136"/>
    </source>
</evidence>
<dbReference type="InterPro" id="IPR036615">
    <property type="entry name" value="Mur_ligase_C_dom_sf"/>
</dbReference>
<keyword evidence="3 10" id="KW-0132">Cell division</keyword>
<evidence type="ECO:0000256" key="10">
    <source>
        <dbReference type="HAMAP-Rule" id="MF_02019"/>
    </source>
</evidence>
<dbReference type="Gene3D" id="3.40.1390.10">
    <property type="entry name" value="MurE/MurF, N-terminal domain"/>
    <property type="match status" value="1"/>
</dbReference>
<dbReference type="Pfam" id="PF02875">
    <property type="entry name" value="Mur_ligase_C"/>
    <property type="match status" value="1"/>
</dbReference>
<dbReference type="InterPro" id="IPR004101">
    <property type="entry name" value="Mur_ligase_C"/>
</dbReference>
<dbReference type="InterPro" id="IPR005863">
    <property type="entry name" value="UDP-N-AcMur_synth"/>
</dbReference>
<dbReference type="EC" id="6.3.2.10" evidence="10 11"/>
<keyword evidence="16" id="KW-1185">Reference proteome</keyword>
<dbReference type="InterPro" id="IPR036565">
    <property type="entry name" value="Mur-like_cat_sf"/>
</dbReference>
<keyword evidence="6 10" id="KW-0133">Cell shape</keyword>
<evidence type="ECO:0000256" key="7">
    <source>
        <dbReference type="ARBA" id="ARBA00022984"/>
    </source>
</evidence>
<comment type="similarity">
    <text evidence="10">Belongs to the MurCDEF family. MurF subfamily.</text>
</comment>
<proteinExistence type="inferred from homology"/>
<dbReference type="SUPFAM" id="SSF53623">
    <property type="entry name" value="MurD-like peptide ligases, catalytic domain"/>
    <property type="match status" value="1"/>
</dbReference>
<keyword evidence="8 10" id="KW-0131">Cell cycle</keyword>
<dbReference type="NCBIfam" id="TIGR01143">
    <property type="entry name" value="murF"/>
    <property type="match status" value="1"/>
</dbReference>
<feature type="binding site" evidence="10">
    <location>
        <begin position="112"/>
        <end position="118"/>
    </location>
    <ligand>
        <name>ATP</name>
        <dbReference type="ChEBI" id="CHEBI:30616"/>
    </ligand>
</feature>
<name>A0ABW0MHM6_9BURK</name>
<keyword evidence="7 10" id="KW-0573">Peptidoglycan synthesis</keyword>
<evidence type="ECO:0000256" key="4">
    <source>
        <dbReference type="ARBA" id="ARBA00022741"/>
    </source>
</evidence>
<dbReference type="SUPFAM" id="SSF63418">
    <property type="entry name" value="MurE/MurF N-terminal domain"/>
    <property type="match status" value="1"/>
</dbReference>
<dbReference type="InterPro" id="IPR013221">
    <property type="entry name" value="Mur_ligase_cen"/>
</dbReference>
<evidence type="ECO:0000256" key="3">
    <source>
        <dbReference type="ARBA" id="ARBA00022618"/>
    </source>
</evidence>
<dbReference type="Pfam" id="PF08245">
    <property type="entry name" value="Mur_ligase_M"/>
    <property type="match status" value="1"/>
</dbReference>
<protein>
    <recommendedName>
        <fullName evidence="10 11">UDP-N-acetylmuramoyl-tripeptide--D-alanyl-D-alanine ligase</fullName>
        <ecNumber evidence="10 11">6.3.2.10</ecNumber>
    </recommendedName>
    <alternativeName>
        <fullName evidence="10">D-alanyl-D-alanine-adding enzyme</fullName>
    </alternativeName>
</protein>
<dbReference type="HAMAP" id="MF_02019">
    <property type="entry name" value="MurF"/>
    <property type="match status" value="1"/>
</dbReference>
<reference evidence="16" key="1">
    <citation type="journal article" date="2019" name="Int. J. Syst. Evol. Microbiol.">
        <title>The Global Catalogue of Microorganisms (GCM) 10K type strain sequencing project: providing services to taxonomists for standard genome sequencing and annotation.</title>
        <authorList>
            <consortium name="The Broad Institute Genomics Platform"/>
            <consortium name="The Broad Institute Genome Sequencing Center for Infectious Disease"/>
            <person name="Wu L."/>
            <person name="Ma J."/>
        </authorList>
    </citation>
    <scope>NUCLEOTIDE SEQUENCE [LARGE SCALE GENOMIC DNA]</scope>
    <source>
        <strain evidence="16">JCM 17066</strain>
    </source>
</reference>
<dbReference type="InterPro" id="IPR051046">
    <property type="entry name" value="MurCDEF_CellWall_CoF430Synth"/>
</dbReference>
<evidence type="ECO:0000256" key="5">
    <source>
        <dbReference type="ARBA" id="ARBA00022840"/>
    </source>
</evidence>
<gene>
    <name evidence="10 15" type="primary">murF</name>
    <name evidence="15" type="ORF">ACFPM8_21240</name>
</gene>
<evidence type="ECO:0000256" key="2">
    <source>
        <dbReference type="ARBA" id="ARBA00022598"/>
    </source>
</evidence>
<keyword evidence="9 10" id="KW-0961">Cell wall biogenesis/degradation</keyword>
<accession>A0ABW0MHM6</accession>
<evidence type="ECO:0000313" key="15">
    <source>
        <dbReference type="EMBL" id="MFC5476498.1"/>
    </source>
</evidence>
<evidence type="ECO:0000313" key="16">
    <source>
        <dbReference type="Proteomes" id="UP001596045"/>
    </source>
</evidence>
<dbReference type="GO" id="GO:0047480">
    <property type="term" value="F:UDP-N-acetylmuramoyl-tripeptide-D-alanyl-D-alanine ligase activity"/>
    <property type="evidence" value="ECO:0007669"/>
    <property type="project" value="UniProtKB-EC"/>
</dbReference>
<dbReference type="Gene3D" id="3.40.1190.10">
    <property type="entry name" value="Mur-like, catalytic domain"/>
    <property type="match status" value="1"/>
</dbReference>
<comment type="function">
    <text evidence="10 11">Involved in cell wall formation. Catalyzes the final step in the synthesis of UDP-N-acetylmuramoyl-pentapeptide, the precursor of murein.</text>
</comment>
<feature type="domain" description="Mur ligase N-terminal catalytic" evidence="12">
    <location>
        <begin position="28"/>
        <end position="75"/>
    </location>
</feature>
<evidence type="ECO:0000256" key="8">
    <source>
        <dbReference type="ARBA" id="ARBA00023306"/>
    </source>
</evidence>
<dbReference type="Gene3D" id="3.90.190.20">
    <property type="entry name" value="Mur ligase, C-terminal domain"/>
    <property type="match status" value="1"/>
</dbReference>
<comment type="catalytic activity">
    <reaction evidence="10 11">
        <text>D-alanyl-D-alanine + UDP-N-acetyl-alpha-D-muramoyl-L-alanyl-gamma-D-glutamyl-meso-2,6-diaminopimelate + ATP = UDP-N-acetyl-alpha-D-muramoyl-L-alanyl-gamma-D-glutamyl-meso-2,6-diaminopimeloyl-D-alanyl-D-alanine + ADP + phosphate + H(+)</text>
        <dbReference type="Rhea" id="RHEA:28374"/>
        <dbReference type="ChEBI" id="CHEBI:15378"/>
        <dbReference type="ChEBI" id="CHEBI:30616"/>
        <dbReference type="ChEBI" id="CHEBI:43474"/>
        <dbReference type="ChEBI" id="CHEBI:57822"/>
        <dbReference type="ChEBI" id="CHEBI:61386"/>
        <dbReference type="ChEBI" id="CHEBI:83905"/>
        <dbReference type="ChEBI" id="CHEBI:456216"/>
        <dbReference type="EC" id="6.3.2.10"/>
    </reaction>
</comment>
<comment type="subcellular location">
    <subcellularLocation>
        <location evidence="10 11">Cytoplasm</location>
    </subcellularLocation>
</comment>
<evidence type="ECO:0000256" key="1">
    <source>
        <dbReference type="ARBA" id="ARBA00022490"/>
    </source>
</evidence>
<keyword evidence="1 10" id="KW-0963">Cytoplasm</keyword>
<keyword evidence="5 10" id="KW-0067">ATP-binding</keyword>
<dbReference type="Pfam" id="PF01225">
    <property type="entry name" value="Mur_ligase"/>
    <property type="match status" value="1"/>
</dbReference>
<feature type="domain" description="Mur ligase central" evidence="14">
    <location>
        <begin position="110"/>
        <end position="306"/>
    </location>
</feature>
<evidence type="ECO:0000259" key="13">
    <source>
        <dbReference type="Pfam" id="PF02875"/>
    </source>
</evidence>
<evidence type="ECO:0000259" key="12">
    <source>
        <dbReference type="Pfam" id="PF01225"/>
    </source>
</evidence>
<organism evidence="15 16">
    <name type="scientific">Paraherbaspirillum soli</name>
    <dbReference type="NCBI Taxonomy" id="631222"/>
    <lineage>
        <taxon>Bacteria</taxon>
        <taxon>Pseudomonadati</taxon>
        <taxon>Pseudomonadota</taxon>
        <taxon>Betaproteobacteria</taxon>
        <taxon>Burkholderiales</taxon>
        <taxon>Oxalobacteraceae</taxon>
        <taxon>Paraherbaspirillum</taxon>
    </lineage>
</organism>
<dbReference type="SUPFAM" id="SSF53244">
    <property type="entry name" value="MurD-like peptide ligases, peptide-binding domain"/>
    <property type="match status" value="1"/>
</dbReference>
<keyword evidence="4 10" id="KW-0547">Nucleotide-binding</keyword>
<dbReference type="RefSeq" id="WP_379000752.1">
    <property type="nucleotide sequence ID" value="NZ_JBHSMT010000031.1"/>
</dbReference>
<keyword evidence="2 10" id="KW-0436">Ligase</keyword>
<comment type="pathway">
    <text evidence="10 11">Cell wall biogenesis; peptidoglycan biosynthesis.</text>
</comment>
<dbReference type="InterPro" id="IPR035911">
    <property type="entry name" value="MurE/MurF_N"/>
</dbReference>
<sequence>MKSSLTQLQSWVPNSSIVAAAGAAPVAVTGLTTDSRAVVPGNLFVALRGERFDAHDFLPQVAAQGAAAVVVERVPANLPVPALVVPDTRLALGAIGHRWRAQFKLPLIAVTGSNGKTTVKEMIAAILAAAFGDEQFLATRGNLNNEIGVPLTLLRLEASHQAAVVELGMNHPGEIAVLTALAEPTVALVNNAQREHQEFMATVEAVAKENGDVIRGMPASGIAVFPADDPYTALWRDYAADKGGSITFGLSADADVSCTYSQAANGFGSDLAVTVALANPVQKFDIQLSAAGEHNVRNALAAIACALAIGIEVAAIKRGLEAFAPVSGRLQRKLAQRAACAGALVIDDTYNANPDSVRAAIDVLAQAPADQPRLLVLGDMGEVGNEGRKFHQEIGAYAQQRGIAQLFTLGKLAADASAAFGPQAKHFVDLAALLAAVDAYMTPHATVLVKGSRFMKMERVVQHLLVATSEGSH</sequence>
<dbReference type="PANTHER" id="PTHR43024">
    <property type="entry name" value="UDP-N-ACETYLMURAMOYL-TRIPEPTIDE--D-ALANYL-D-ALANINE LIGASE"/>
    <property type="match status" value="1"/>
</dbReference>
<dbReference type="Proteomes" id="UP001596045">
    <property type="component" value="Unassembled WGS sequence"/>
</dbReference>